<dbReference type="InterPro" id="IPR006311">
    <property type="entry name" value="TAT_signal"/>
</dbReference>
<keyword evidence="2" id="KW-0472">Membrane</keyword>
<protein>
    <submittedName>
        <fullName evidence="3">Uncharacterized protein</fullName>
    </submittedName>
</protein>
<comment type="caution">
    <text evidence="3">The sequence shown here is derived from an EMBL/GenBank/DDBJ whole genome shotgun (WGS) entry which is preliminary data.</text>
</comment>
<feature type="compositionally biased region" description="Basic residues" evidence="1">
    <location>
        <begin position="95"/>
        <end position="105"/>
    </location>
</feature>
<keyword evidence="2" id="KW-0812">Transmembrane</keyword>
<dbReference type="PROSITE" id="PS51318">
    <property type="entry name" value="TAT"/>
    <property type="match status" value="1"/>
</dbReference>
<feature type="transmembrane region" description="Helical" evidence="2">
    <location>
        <begin position="32"/>
        <end position="54"/>
    </location>
</feature>
<dbReference type="RefSeq" id="WP_165046679.1">
    <property type="nucleotide sequence ID" value="NZ_JAALFE010000001.1"/>
</dbReference>
<name>A0A6M1TUH0_9RHOB</name>
<proteinExistence type="predicted"/>
<keyword evidence="4" id="KW-1185">Reference proteome</keyword>
<feature type="compositionally biased region" description="Polar residues" evidence="1">
    <location>
        <begin position="1"/>
        <end position="18"/>
    </location>
</feature>
<dbReference type="EMBL" id="JAALFE010000001">
    <property type="protein sequence ID" value="NGQ89592.1"/>
    <property type="molecule type" value="Genomic_DNA"/>
</dbReference>
<evidence type="ECO:0000313" key="4">
    <source>
        <dbReference type="Proteomes" id="UP000474758"/>
    </source>
</evidence>
<dbReference type="AlphaFoldDB" id="A0A6M1TUH0"/>
<feature type="region of interest" description="Disordered" evidence="1">
    <location>
        <begin position="1"/>
        <end position="26"/>
    </location>
</feature>
<accession>A0A6M1TUH0</accession>
<evidence type="ECO:0000256" key="1">
    <source>
        <dbReference type="SAM" id="MobiDB-lite"/>
    </source>
</evidence>
<feature type="transmembrane region" description="Helical" evidence="2">
    <location>
        <begin position="60"/>
        <end position="77"/>
    </location>
</feature>
<dbReference type="Proteomes" id="UP000474758">
    <property type="component" value="Unassembled WGS sequence"/>
</dbReference>
<feature type="region of interest" description="Disordered" evidence="1">
    <location>
        <begin position="80"/>
        <end position="105"/>
    </location>
</feature>
<organism evidence="3 4">
    <name type="scientific">Paragemmobacter kunshanensis</name>
    <dbReference type="NCBI Taxonomy" id="2583234"/>
    <lineage>
        <taxon>Bacteria</taxon>
        <taxon>Pseudomonadati</taxon>
        <taxon>Pseudomonadota</taxon>
        <taxon>Alphaproteobacteria</taxon>
        <taxon>Rhodobacterales</taxon>
        <taxon>Paracoccaceae</taxon>
        <taxon>Paragemmobacter</taxon>
    </lineage>
</organism>
<gene>
    <name evidence="3" type="ORF">G5V65_01685</name>
</gene>
<evidence type="ECO:0000313" key="3">
    <source>
        <dbReference type="EMBL" id="NGQ89592.1"/>
    </source>
</evidence>
<sequence length="173" mass="18602">MTTPLNLAETSALTSNLPRPSPDAPRRIGRRLVATVAAAATVLGLLAGSAIPARADNDDLAKALAALAIVGIIASQVNKNRNRAQAQQPLDPYPHHKPRPSHHPRVPSVCAIEISGNSGTATVYGESCLRDEGFTYRLPQHCARTARIYGRNDRIYSDQCLRDAGFRVGGPRY</sequence>
<reference evidence="3 4" key="1">
    <citation type="submission" date="2020-02" db="EMBL/GenBank/DDBJ databases">
        <title>Rhodobacter translucens sp. nov., a novel bacterium isolated from activated sludge.</title>
        <authorList>
            <person name="Liu J."/>
        </authorList>
    </citation>
    <scope>NUCLEOTIDE SEQUENCE [LARGE SCALE GENOMIC DNA]</scope>
    <source>
        <strain evidence="3 4">HX-7-19</strain>
    </source>
</reference>
<keyword evidence="2" id="KW-1133">Transmembrane helix</keyword>
<evidence type="ECO:0000256" key="2">
    <source>
        <dbReference type="SAM" id="Phobius"/>
    </source>
</evidence>